<dbReference type="Gene3D" id="3.40.50.1000">
    <property type="entry name" value="HAD superfamily/HAD-like"/>
    <property type="match status" value="1"/>
</dbReference>
<dbReference type="GO" id="GO:0046404">
    <property type="term" value="F:ATP-dependent polydeoxyribonucleotide 5'-hydroxyl-kinase activity"/>
    <property type="evidence" value="ECO:0007669"/>
    <property type="project" value="TreeGrafter"/>
</dbReference>
<dbReference type="SUPFAM" id="SSF52540">
    <property type="entry name" value="P-loop containing nucleoside triphosphate hydrolases"/>
    <property type="match status" value="1"/>
</dbReference>
<dbReference type="AlphaFoldDB" id="A0A1E1LTA7"/>
<dbReference type="InParanoid" id="A0A1E1LTA7"/>
<dbReference type="Gene3D" id="3.40.50.300">
    <property type="entry name" value="P-loop containing nucleotide triphosphate hydrolases"/>
    <property type="match status" value="1"/>
</dbReference>
<dbReference type="GO" id="GO:0003690">
    <property type="term" value="F:double-stranded DNA binding"/>
    <property type="evidence" value="ECO:0007669"/>
    <property type="project" value="TreeGrafter"/>
</dbReference>
<evidence type="ECO:0000256" key="1">
    <source>
        <dbReference type="SAM" id="MobiDB-lite"/>
    </source>
</evidence>
<dbReference type="InterPro" id="IPR006551">
    <property type="entry name" value="Polynucleotide_phosphatase"/>
</dbReference>
<dbReference type="FunFam" id="3.40.50.300:FF:000737">
    <property type="entry name" value="Bifunctional polynucleotide phosphatase/kinase"/>
    <property type="match status" value="1"/>
</dbReference>
<dbReference type="PANTHER" id="PTHR12083:SF9">
    <property type="entry name" value="BIFUNCTIONAL POLYNUCLEOTIDE PHOSPHATASE_KINASE"/>
    <property type="match status" value="1"/>
</dbReference>
<comment type="caution">
    <text evidence="2">The sequence shown here is derived from an EMBL/GenBank/DDBJ whole genome shotgun (WGS) entry which is preliminary data.</text>
</comment>
<dbReference type="InterPro" id="IPR006549">
    <property type="entry name" value="HAD-SF_hydro_IIIA"/>
</dbReference>
<feature type="region of interest" description="Disordered" evidence="1">
    <location>
        <begin position="1"/>
        <end position="66"/>
    </location>
</feature>
<accession>A0A1E1LTA7</accession>
<dbReference type="SUPFAM" id="SSF56784">
    <property type="entry name" value="HAD-like"/>
    <property type="match status" value="1"/>
</dbReference>
<dbReference type="InterPro" id="IPR036412">
    <property type="entry name" value="HAD-like_sf"/>
</dbReference>
<dbReference type="InterPro" id="IPR027417">
    <property type="entry name" value="P-loop_NTPase"/>
</dbReference>
<feature type="compositionally biased region" description="Polar residues" evidence="1">
    <location>
        <begin position="28"/>
        <end position="46"/>
    </location>
</feature>
<dbReference type="InterPro" id="IPR023214">
    <property type="entry name" value="HAD_sf"/>
</dbReference>
<dbReference type="FunFam" id="3.40.50.1000:FF:000078">
    <property type="entry name" value="Bifunctional polynucleotide phosphatase/kinase"/>
    <property type="match status" value="1"/>
</dbReference>
<dbReference type="Proteomes" id="UP000178129">
    <property type="component" value="Unassembled WGS sequence"/>
</dbReference>
<proteinExistence type="predicted"/>
<organism evidence="2 3">
    <name type="scientific">Rhynchosporium graminicola</name>
    <dbReference type="NCBI Taxonomy" id="2792576"/>
    <lineage>
        <taxon>Eukaryota</taxon>
        <taxon>Fungi</taxon>
        <taxon>Dikarya</taxon>
        <taxon>Ascomycota</taxon>
        <taxon>Pezizomycotina</taxon>
        <taxon>Leotiomycetes</taxon>
        <taxon>Helotiales</taxon>
        <taxon>Ploettnerulaceae</taxon>
        <taxon>Rhynchosporium</taxon>
    </lineage>
</organism>
<dbReference type="NCBIfam" id="TIGR01664">
    <property type="entry name" value="DNA-3'-Pase"/>
    <property type="match status" value="1"/>
</dbReference>
<reference evidence="3" key="1">
    <citation type="submission" date="2016-03" db="EMBL/GenBank/DDBJ databases">
        <authorList>
            <person name="Ploux O."/>
        </authorList>
    </citation>
    <scope>NUCLEOTIDE SEQUENCE [LARGE SCALE GENOMIC DNA]</scope>
    <source>
        <strain evidence="3">UK7</strain>
    </source>
</reference>
<dbReference type="GO" id="GO:0006281">
    <property type="term" value="P:DNA repair"/>
    <property type="evidence" value="ECO:0007669"/>
    <property type="project" value="TreeGrafter"/>
</dbReference>
<feature type="compositionally biased region" description="Basic and acidic residues" evidence="1">
    <location>
        <begin position="47"/>
        <end position="62"/>
    </location>
</feature>
<sequence>MASSPKPSKRKLDHKAPISPPPLRRKLQSNTTQTAVASFFTPSSQKPPEKITWHERAPHDDAPDSLIVGRYEPAKTSTQEKNLTSEEIKRYKVAAFDFDSTLIQTSSGKKFASDAKDWKWWHSSVPATLRKLYLKDGFRVVILSNQAGISLKPDTKAPKASMSKLVSFKTKVSAVLGQLDVPISIYAATEKDMYRKPRTGMWTELLEDFGIRPDGLDLGNSIFVGDAGGRDASKGQPKDFSCSDRNFADNVGIKFYTPEEYFLGEAPRPFTRTFDPNEYLKVSADEVIEPYEKKNPCDVVLFCGSPAAGKSTFYWRNLEPLGYTRINQDILKTREKCLKVAGECLSEGKAVAIDNTNADSDIRKKWVELAARHSVPIRCVLFTAGSQICEHNDVVRALNITMNPEKRSILPGMAFRSFATRYKRPEMDEGFQDITEVGFKFLGNKVEQQTWSRHWT</sequence>
<dbReference type="EMBL" id="FJUW01000080">
    <property type="protein sequence ID" value="CZT13109.1"/>
    <property type="molecule type" value="Genomic_DNA"/>
</dbReference>
<name>A0A1E1LTA7_9HELO</name>
<dbReference type="STRING" id="914237.A0A1E1LTA7"/>
<dbReference type="Pfam" id="PF08645">
    <property type="entry name" value="PNK3P"/>
    <property type="match status" value="1"/>
</dbReference>
<dbReference type="Pfam" id="PF13671">
    <property type="entry name" value="AAA_33"/>
    <property type="match status" value="1"/>
</dbReference>
<dbReference type="NCBIfam" id="TIGR01662">
    <property type="entry name" value="HAD-SF-IIIA"/>
    <property type="match status" value="1"/>
</dbReference>
<evidence type="ECO:0000313" key="2">
    <source>
        <dbReference type="EMBL" id="CZT13109.1"/>
    </source>
</evidence>
<dbReference type="InterPro" id="IPR013954">
    <property type="entry name" value="PNK3P"/>
</dbReference>
<dbReference type="PANTHER" id="PTHR12083">
    <property type="entry name" value="BIFUNCTIONAL POLYNUCLEOTIDE PHOSPHATASE/KINASE"/>
    <property type="match status" value="1"/>
</dbReference>
<dbReference type="GO" id="GO:0046403">
    <property type="term" value="F:polynucleotide 3'-phosphatase activity"/>
    <property type="evidence" value="ECO:0007669"/>
    <property type="project" value="TreeGrafter"/>
</dbReference>
<keyword evidence="3" id="KW-1185">Reference proteome</keyword>
<evidence type="ECO:0000313" key="3">
    <source>
        <dbReference type="Proteomes" id="UP000178129"/>
    </source>
</evidence>
<gene>
    <name evidence="2" type="ORF">RCO7_04223</name>
</gene>
<protein>
    <submittedName>
        <fullName evidence="2">Related to bifunctional polynucleotide phosphatase/kinase</fullName>
    </submittedName>
</protein>